<sequence>MLRLASRRARYTTFGAALCLLILFTTHLYVNLDPGALRSSHAFTSSPQDLEPAVVTLPRILLVSAFFPLPKSKHSLSDYHAWLTRFLAPVTTHLYFFCPPNLAPLVRELRGDLPMTLNTSFTSPFDIPPLRGLEPRYEEMHGWDRESKLHSPELYAVWNCKAFFLDEGVRSARAGGVEYHYAFWSDAGSMRDDHTYRDWPGARRVQQVFEEGERLSGTPRDQLIFFPVWGLPSSNFSSWTEPAGPVDEDISEGSFFGGTPDAIAAYRRLFYTYHDLYLERSLFVGKDQTLINALFLLHPAHFFSVWFYDRAAPGVDAHASSPLGSCGGTWWYYQWWIADQDERERMADIWALPGQTKWTWASWWSENKRCQDTRILTMVEFLKRAFGVGWAGPHASVEWETEVD</sequence>
<accession>A0ACB8SZ22</accession>
<proteinExistence type="predicted"/>
<dbReference type="Proteomes" id="UP000814140">
    <property type="component" value="Unassembled WGS sequence"/>
</dbReference>
<name>A0ACB8SZ22_9AGAM</name>
<reference evidence="1" key="1">
    <citation type="submission" date="2021-03" db="EMBL/GenBank/DDBJ databases">
        <authorList>
            <consortium name="DOE Joint Genome Institute"/>
            <person name="Ahrendt S."/>
            <person name="Looney B.P."/>
            <person name="Miyauchi S."/>
            <person name="Morin E."/>
            <person name="Drula E."/>
            <person name="Courty P.E."/>
            <person name="Chicoki N."/>
            <person name="Fauchery L."/>
            <person name="Kohler A."/>
            <person name="Kuo A."/>
            <person name="Labutti K."/>
            <person name="Pangilinan J."/>
            <person name="Lipzen A."/>
            <person name="Riley R."/>
            <person name="Andreopoulos W."/>
            <person name="He G."/>
            <person name="Johnson J."/>
            <person name="Barry K.W."/>
            <person name="Grigoriev I.V."/>
            <person name="Nagy L."/>
            <person name="Hibbett D."/>
            <person name="Henrissat B."/>
            <person name="Matheny P.B."/>
            <person name="Labbe J."/>
            <person name="Martin F."/>
        </authorList>
    </citation>
    <scope>NUCLEOTIDE SEQUENCE</scope>
    <source>
        <strain evidence="1">HHB10654</strain>
    </source>
</reference>
<comment type="caution">
    <text evidence="1">The sequence shown here is derived from an EMBL/GenBank/DDBJ whole genome shotgun (WGS) entry which is preliminary data.</text>
</comment>
<organism evidence="1 2">
    <name type="scientific">Artomyces pyxidatus</name>
    <dbReference type="NCBI Taxonomy" id="48021"/>
    <lineage>
        <taxon>Eukaryota</taxon>
        <taxon>Fungi</taxon>
        <taxon>Dikarya</taxon>
        <taxon>Basidiomycota</taxon>
        <taxon>Agaricomycotina</taxon>
        <taxon>Agaricomycetes</taxon>
        <taxon>Russulales</taxon>
        <taxon>Auriscalpiaceae</taxon>
        <taxon>Artomyces</taxon>
    </lineage>
</organism>
<keyword evidence="2" id="KW-1185">Reference proteome</keyword>
<reference evidence="1" key="2">
    <citation type="journal article" date="2022" name="New Phytol.">
        <title>Evolutionary transition to the ectomycorrhizal habit in the genomes of a hyperdiverse lineage of mushroom-forming fungi.</title>
        <authorList>
            <person name="Looney B."/>
            <person name="Miyauchi S."/>
            <person name="Morin E."/>
            <person name="Drula E."/>
            <person name="Courty P.E."/>
            <person name="Kohler A."/>
            <person name="Kuo A."/>
            <person name="LaButti K."/>
            <person name="Pangilinan J."/>
            <person name="Lipzen A."/>
            <person name="Riley R."/>
            <person name="Andreopoulos W."/>
            <person name="He G."/>
            <person name="Johnson J."/>
            <person name="Nolan M."/>
            <person name="Tritt A."/>
            <person name="Barry K.W."/>
            <person name="Grigoriev I.V."/>
            <person name="Nagy L.G."/>
            <person name="Hibbett D."/>
            <person name="Henrissat B."/>
            <person name="Matheny P.B."/>
            <person name="Labbe J."/>
            <person name="Martin F.M."/>
        </authorList>
    </citation>
    <scope>NUCLEOTIDE SEQUENCE</scope>
    <source>
        <strain evidence="1">HHB10654</strain>
    </source>
</reference>
<protein>
    <submittedName>
        <fullName evidence="1">Uncharacterized protein</fullName>
    </submittedName>
</protein>
<dbReference type="EMBL" id="MU277210">
    <property type="protein sequence ID" value="KAI0061854.1"/>
    <property type="molecule type" value="Genomic_DNA"/>
</dbReference>
<gene>
    <name evidence="1" type="ORF">BV25DRAFT_1804834</name>
</gene>
<evidence type="ECO:0000313" key="2">
    <source>
        <dbReference type="Proteomes" id="UP000814140"/>
    </source>
</evidence>
<evidence type="ECO:0000313" key="1">
    <source>
        <dbReference type="EMBL" id="KAI0061854.1"/>
    </source>
</evidence>